<feature type="transmembrane region" description="Helical" evidence="7">
    <location>
        <begin position="441"/>
        <end position="464"/>
    </location>
</feature>
<proteinExistence type="predicted"/>
<evidence type="ECO:0000256" key="2">
    <source>
        <dbReference type="ARBA" id="ARBA00022448"/>
    </source>
</evidence>
<keyword evidence="3 7" id="KW-0812">Transmembrane</keyword>
<reference evidence="9 10" key="1">
    <citation type="journal article" date="2019" name="Nat. Ecol. Evol.">
        <title>Megaphylogeny resolves global patterns of mushroom evolution.</title>
        <authorList>
            <person name="Varga T."/>
            <person name="Krizsan K."/>
            <person name="Foldi C."/>
            <person name="Dima B."/>
            <person name="Sanchez-Garcia M."/>
            <person name="Sanchez-Ramirez S."/>
            <person name="Szollosi G.J."/>
            <person name="Szarkandi J.G."/>
            <person name="Papp V."/>
            <person name="Albert L."/>
            <person name="Andreopoulos W."/>
            <person name="Angelini C."/>
            <person name="Antonin V."/>
            <person name="Barry K.W."/>
            <person name="Bougher N.L."/>
            <person name="Buchanan P."/>
            <person name="Buyck B."/>
            <person name="Bense V."/>
            <person name="Catcheside P."/>
            <person name="Chovatia M."/>
            <person name="Cooper J."/>
            <person name="Damon W."/>
            <person name="Desjardin D."/>
            <person name="Finy P."/>
            <person name="Geml J."/>
            <person name="Haridas S."/>
            <person name="Hughes K."/>
            <person name="Justo A."/>
            <person name="Karasinski D."/>
            <person name="Kautmanova I."/>
            <person name="Kiss B."/>
            <person name="Kocsube S."/>
            <person name="Kotiranta H."/>
            <person name="LaButti K.M."/>
            <person name="Lechner B.E."/>
            <person name="Liimatainen K."/>
            <person name="Lipzen A."/>
            <person name="Lukacs Z."/>
            <person name="Mihaltcheva S."/>
            <person name="Morgado L.N."/>
            <person name="Niskanen T."/>
            <person name="Noordeloos M.E."/>
            <person name="Ohm R.A."/>
            <person name="Ortiz-Santana B."/>
            <person name="Ovrebo C."/>
            <person name="Racz N."/>
            <person name="Riley R."/>
            <person name="Savchenko A."/>
            <person name="Shiryaev A."/>
            <person name="Soop K."/>
            <person name="Spirin V."/>
            <person name="Szebenyi C."/>
            <person name="Tomsovsky M."/>
            <person name="Tulloss R.E."/>
            <person name="Uehling J."/>
            <person name="Grigoriev I.V."/>
            <person name="Vagvolgyi C."/>
            <person name="Papp T."/>
            <person name="Martin F.M."/>
            <person name="Miettinen O."/>
            <person name="Hibbett D.S."/>
            <person name="Nagy L.G."/>
        </authorList>
    </citation>
    <scope>NUCLEOTIDE SEQUENCE [LARGE SCALE GENOMIC DNA]</scope>
    <source>
        <strain evidence="9 10">OMC1185</strain>
    </source>
</reference>
<dbReference type="CDD" id="cd17325">
    <property type="entry name" value="MFS_MdtG_SLC18_like"/>
    <property type="match status" value="1"/>
</dbReference>
<evidence type="ECO:0000256" key="6">
    <source>
        <dbReference type="SAM" id="MobiDB-lite"/>
    </source>
</evidence>
<accession>A0A5C3NL33</accession>
<dbReference type="InterPro" id="IPR036259">
    <property type="entry name" value="MFS_trans_sf"/>
</dbReference>
<dbReference type="GO" id="GO:0016020">
    <property type="term" value="C:membrane"/>
    <property type="evidence" value="ECO:0007669"/>
    <property type="project" value="UniProtKB-SubCell"/>
</dbReference>
<dbReference type="PANTHER" id="PTHR23506:SF23">
    <property type="entry name" value="GH10249P"/>
    <property type="match status" value="1"/>
</dbReference>
<feature type="transmembrane region" description="Helical" evidence="7">
    <location>
        <begin position="121"/>
        <end position="147"/>
    </location>
</feature>
<evidence type="ECO:0000256" key="1">
    <source>
        <dbReference type="ARBA" id="ARBA00004141"/>
    </source>
</evidence>
<dbReference type="AlphaFoldDB" id="A0A5C3NL33"/>
<evidence type="ECO:0000259" key="8">
    <source>
        <dbReference type="PROSITE" id="PS50850"/>
    </source>
</evidence>
<evidence type="ECO:0000256" key="5">
    <source>
        <dbReference type="ARBA" id="ARBA00023136"/>
    </source>
</evidence>
<gene>
    <name evidence="9" type="ORF">OE88DRAFT_1651411</name>
</gene>
<keyword evidence="4 7" id="KW-1133">Transmembrane helix</keyword>
<dbReference type="PANTHER" id="PTHR23506">
    <property type="entry name" value="GH10249P"/>
    <property type="match status" value="1"/>
</dbReference>
<evidence type="ECO:0000313" key="10">
    <source>
        <dbReference type="Proteomes" id="UP000305948"/>
    </source>
</evidence>
<keyword evidence="2" id="KW-0813">Transport</keyword>
<evidence type="ECO:0000256" key="4">
    <source>
        <dbReference type="ARBA" id="ARBA00022989"/>
    </source>
</evidence>
<dbReference type="Gene3D" id="1.20.1250.20">
    <property type="entry name" value="MFS general substrate transporter like domains"/>
    <property type="match status" value="2"/>
</dbReference>
<keyword evidence="10" id="KW-1185">Reference proteome</keyword>
<feature type="transmembrane region" description="Helical" evidence="7">
    <location>
        <begin position="98"/>
        <end position="115"/>
    </location>
</feature>
<dbReference type="OrthoDB" id="440553at2759"/>
<dbReference type="Pfam" id="PF07690">
    <property type="entry name" value="MFS_1"/>
    <property type="match status" value="2"/>
</dbReference>
<dbReference type="EMBL" id="ML213503">
    <property type="protein sequence ID" value="TFK57595.1"/>
    <property type="molecule type" value="Genomic_DNA"/>
</dbReference>
<feature type="transmembrane region" description="Helical" evidence="7">
    <location>
        <begin position="470"/>
        <end position="492"/>
    </location>
</feature>
<evidence type="ECO:0000256" key="7">
    <source>
        <dbReference type="SAM" id="Phobius"/>
    </source>
</evidence>
<dbReference type="GO" id="GO:0022857">
    <property type="term" value="F:transmembrane transporter activity"/>
    <property type="evidence" value="ECO:0007669"/>
    <property type="project" value="InterPro"/>
</dbReference>
<feature type="transmembrane region" description="Helical" evidence="7">
    <location>
        <begin position="69"/>
        <end position="91"/>
    </location>
</feature>
<organism evidence="9 10">
    <name type="scientific">Heliocybe sulcata</name>
    <dbReference type="NCBI Taxonomy" id="5364"/>
    <lineage>
        <taxon>Eukaryota</taxon>
        <taxon>Fungi</taxon>
        <taxon>Dikarya</taxon>
        <taxon>Basidiomycota</taxon>
        <taxon>Agaricomycotina</taxon>
        <taxon>Agaricomycetes</taxon>
        <taxon>Gloeophyllales</taxon>
        <taxon>Gloeophyllaceae</taxon>
        <taxon>Heliocybe</taxon>
    </lineage>
</organism>
<feature type="region of interest" description="Disordered" evidence="6">
    <location>
        <begin position="225"/>
        <end position="290"/>
    </location>
</feature>
<dbReference type="PROSITE" id="PS50850">
    <property type="entry name" value="MFS"/>
    <property type="match status" value="1"/>
</dbReference>
<sequence length="515" mass="55277">MGVFKLRRVPSQPNEANRPWGLAWRSSIWFSTLVVGFGVCTDLIVYSVVIPVLPFRLEGLGYTGVSALVGYILFAYSGGLVISTPPIVMLCERYNTRQMPFVLGMLFLIGSQVLLMEAPTYWVMCLARIIQGVSSSVVWVVGLALLCENVPEEVVGRQLGLAMSGLSLGILVGPPVGGGLYNAFGYRGPFIFGIIISVIDLIGRLLIIERKDALLWGVDTAASQGKDVEQPPAGSDEKKEKRVETDDTQKDAQIRASQEPDDAGPSRADGQVDVPKSNTEGAQETQTAAELHEAGKKRISVFRVVGQLGRSPRALTAFIITIAYGLVYASQEPTIPLHLQAQWGYDSTKVGLVFIASVVPTLISSPIAGWLADKCGAEWVTAPMLILSIPWWLIVIINGHVALFIVAFAIQSLFTAGALAPITAELAAVARTFDEIGYAHVYGAFNLAYGVGSAVGPLIGGQIYDHTSRGWLAVCVLAAGLVLISAVLGFIYTGETSLLKRILPFLGRRKMNGNA</sequence>
<feature type="transmembrane region" description="Helical" evidence="7">
    <location>
        <begin position="28"/>
        <end position="49"/>
    </location>
</feature>
<dbReference type="InterPro" id="IPR050930">
    <property type="entry name" value="MFS_Vesicular_Transporter"/>
</dbReference>
<evidence type="ECO:0000256" key="3">
    <source>
        <dbReference type="ARBA" id="ARBA00022692"/>
    </source>
</evidence>
<feature type="transmembrane region" description="Helical" evidence="7">
    <location>
        <begin position="159"/>
        <end position="184"/>
    </location>
</feature>
<dbReference type="InterPro" id="IPR011701">
    <property type="entry name" value="MFS"/>
</dbReference>
<feature type="domain" description="Major facilitator superfamily (MFS) profile" evidence="8">
    <location>
        <begin position="31"/>
        <end position="497"/>
    </location>
</feature>
<comment type="subcellular location">
    <subcellularLocation>
        <location evidence="1">Membrane</location>
        <topology evidence="1">Multi-pass membrane protein</topology>
    </subcellularLocation>
</comment>
<dbReference type="InterPro" id="IPR020846">
    <property type="entry name" value="MFS_dom"/>
</dbReference>
<dbReference type="STRING" id="5364.A0A5C3NL33"/>
<evidence type="ECO:0000313" key="9">
    <source>
        <dbReference type="EMBL" id="TFK57595.1"/>
    </source>
</evidence>
<feature type="transmembrane region" description="Helical" evidence="7">
    <location>
        <begin position="350"/>
        <end position="372"/>
    </location>
</feature>
<dbReference type="SUPFAM" id="SSF103473">
    <property type="entry name" value="MFS general substrate transporter"/>
    <property type="match status" value="1"/>
</dbReference>
<keyword evidence="5 7" id="KW-0472">Membrane</keyword>
<dbReference type="Proteomes" id="UP000305948">
    <property type="component" value="Unassembled WGS sequence"/>
</dbReference>
<protein>
    <submittedName>
        <fullName evidence="9">MFS general substrate transporter</fullName>
    </submittedName>
</protein>
<name>A0A5C3NL33_9AGAM</name>
<feature type="compositionally biased region" description="Polar residues" evidence="6">
    <location>
        <begin position="276"/>
        <end position="288"/>
    </location>
</feature>
<feature type="compositionally biased region" description="Basic and acidic residues" evidence="6">
    <location>
        <begin position="235"/>
        <end position="253"/>
    </location>
</feature>
<feature type="transmembrane region" description="Helical" evidence="7">
    <location>
        <begin position="190"/>
        <end position="207"/>
    </location>
</feature>